<reference evidence="2 3" key="1">
    <citation type="journal article" date="2019" name="G3 (Bethesda)">
        <title>Sequencing of a Wild Apple (Malus baccata) Genome Unravels the Differences Between Cultivated and Wild Apple Species Regarding Disease Resistance and Cold Tolerance.</title>
        <authorList>
            <person name="Chen X."/>
        </authorList>
    </citation>
    <scope>NUCLEOTIDE SEQUENCE [LARGE SCALE GENOMIC DNA]</scope>
    <source>
        <strain evidence="3">cv. Shandingzi</strain>
        <tissue evidence="2">Leaves</tissue>
    </source>
</reference>
<name>A0A540MKD4_MALBA</name>
<feature type="region of interest" description="Disordered" evidence="1">
    <location>
        <begin position="1"/>
        <end position="38"/>
    </location>
</feature>
<keyword evidence="3" id="KW-1185">Reference proteome</keyword>
<dbReference type="AlphaFoldDB" id="A0A540MKD4"/>
<evidence type="ECO:0000256" key="1">
    <source>
        <dbReference type="SAM" id="MobiDB-lite"/>
    </source>
</evidence>
<proteinExistence type="predicted"/>
<gene>
    <name evidence="2" type="ORF">C1H46_015171</name>
</gene>
<evidence type="ECO:0000313" key="2">
    <source>
        <dbReference type="EMBL" id="TQD99257.1"/>
    </source>
</evidence>
<accession>A0A540MKD4</accession>
<comment type="caution">
    <text evidence="2">The sequence shown here is derived from an EMBL/GenBank/DDBJ whole genome shotgun (WGS) entry which is preliminary data.</text>
</comment>
<dbReference type="EMBL" id="VIEB01000239">
    <property type="protein sequence ID" value="TQD99257.1"/>
    <property type="molecule type" value="Genomic_DNA"/>
</dbReference>
<evidence type="ECO:0000313" key="3">
    <source>
        <dbReference type="Proteomes" id="UP000315295"/>
    </source>
</evidence>
<feature type="compositionally biased region" description="Basic and acidic residues" evidence="1">
    <location>
        <begin position="8"/>
        <end position="29"/>
    </location>
</feature>
<sequence length="162" mass="17152">TVDYRSPAGEDKQPKKEKVEVVHEIRDGGNKGAAGGGSDFVDLDATAAVAHTLESAKDHQISGSLRIVRVEFCNMDASKGSMAKTKEEIRVETVDYRSPAGEDKEAKKEDVEVVHEIRDGGAKSEGVHPFAGAAAAVANTIQSAKDAISGNAKESKDDKTTE</sequence>
<feature type="non-terminal residue" evidence="2">
    <location>
        <position position="1"/>
    </location>
</feature>
<dbReference type="Proteomes" id="UP000315295">
    <property type="component" value="Unassembled WGS sequence"/>
</dbReference>
<protein>
    <submittedName>
        <fullName evidence="2">Uncharacterized protein</fullName>
    </submittedName>
</protein>
<organism evidence="2 3">
    <name type="scientific">Malus baccata</name>
    <name type="common">Siberian crab apple</name>
    <name type="synonym">Pyrus baccata</name>
    <dbReference type="NCBI Taxonomy" id="106549"/>
    <lineage>
        <taxon>Eukaryota</taxon>
        <taxon>Viridiplantae</taxon>
        <taxon>Streptophyta</taxon>
        <taxon>Embryophyta</taxon>
        <taxon>Tracheophyta</taxon>
        <taxon>Spermatophyta</taxon>
        <taxon>Magnoliopsida</taxon>
        <taxon>eudicotyledons</taxon>
        <taxon>Gunneridae</taxon>
        <taxon>Pentapetalae</taxon>
        <taxon>rosids</taxon>
        <taxon>fabids</taxon>
        <taxon>Rosales</taxon>
        <taxon>Rosaceae</taxon>
        <taxon>Amygdaloideae</taxon>
        <taxon>Maleae</taxon>
        <taxon>Malus</taxon>
    </lineage>
</organism>